<dbReference type="Proteomes" id="UP001439008">
    <property type="component" value="Unassembled WGS sequence"/>
</dbReference>
<sequence>MLKVLKNCGKRRTVVKKKQFSTSVAMKKINSISQNLFKGSSNSNRSIRISNIKDEKARLLFEKYENDLTTFKKDQYFDTFSCLLVFKNDKAISNFFENDAPNLENANIKFCSKQPKTAILKQEELPREYLDYQLKSTENTIKINKKDFLEKYNSKINKESTEKIKIDLESLQIDKKDSALRQIGQELEEMNEKTMSEKDEKNLQREKYDIEYLQNSFDAVDSDVNLTSRKNYDKILSQKSVKYFNKNPNLVTEIGENVATKNQTIDWHSKFVDFENKWHYPELAKLKVKSQLENLKQMITAETDWVEISGIKKMVVNEMGKNNFGYSGLFGIEHDYMGGKEDNENKRKNRVSENNEELEMVDLTLKERLLYAQMVRYIEEKNDVKSSETTNEYKKWDKEWPRYILPDGTEYSEMDNEKAIEKWKERKMDFENSKKFEKRKNEILTKQLLGKTEELSE</sequence>
<keyword evidence="1" id="KW-0175">Coiled coil</keyword>
<protein>
    <submittedName>
        <fullName evidence="2">Uncharacterized protein</fullName>
    </submittedName>
</protein>
<gene>
    <name evidence="2" type="ORF">MHBO_000070</name>
</gene>
<evidence type="ECO:0000256" key="1">
    <source>
        <dbReference type="SAM" id="Coils"/>
    </source>
</evidence>
<dbReference type="EMBL" id="JBDODL010000009">
    <property type="protein sequence ID" value="MES1918044.1"/>
    <property type="molecule type" value="Genomic_DNA"/>
</dbReference>
<reference evidence="2 3" key="1">
    <citation type="journal article" date="2024" name="BMC Biol.">
        <title>Comparative genomics of Ascetosporea gives new insight into the evolutionary basis for animal parasitism in Rhizaria.</title>
        <authorList>
            <person name="Hiltunen Thoren M."/>
            <person name="Onut-Brannstrom I."/>
            <person name="Alfjorden A."/>
            <person name="Peckova H."/>
            <person name="Swords F."/>
            <person name="Hooper C."/>
            <person name="Holzer A.S."/>
            <person name="Bass D."/>
            <person name="Burki F."/>
        </authorList>
    </citation>
    <scope>NUCLEOTIDE SEQUENCE [LARGE SCALE GENOMIC DNA]</scope>
    <source>
        <strain evidence="2">20-A016</strain>
    </source>
</reference>
<keyword evidence="3" id="KW-1185">Reference proteome</keyword>
<name>A0ABV2AEY9_9EUKA</name>
<accession>A0ABV2AEY9</accession>
<proteinExistence type="predicted"/>
<comment type="caution">
    <text evidence="2">The sequence shown here is derived from an EMBL/GenBank/DDBJ whole genome shotgun (WGS) entry which is preliminary data.</text>
</comment>
<evidence type="ECO:0000313" key="3">
    <source>
        <dbReference type="Proteomes" id="UP001439008"/>
    </source>
</evidence>
<evidence type="ECO:0000313" key="2">
    <source>
        <dbReference type="EMBL" id="MES1918044.1"/>
    </source>
</evidence>
<organism evidence="2 3">
    <name type="scientific">Bonamia ostreae</name>
    <dbReference type="NCBI Taxonomy" id="126728"/>
    <lineage>
        <taxon>Eukaryota</taxon>
        <taxon>Sar</taxon>
        <taxon>Rhizaria</taxon>
        <taxon>Endomyxa</taxon>
        <taxon>Ascetosporea</taxon>
        <taxon>Haplosporida</taxon>
        <taxon>Bonamia</taxon>
    </lineage>
</organism>
<feature type="non-terminal residue" evidence="2">
    <location>
        <position position="457"/>
    </location>
</feature>
<feature type="coiled-coil region" evidence="1">
    <location>
        <begin position="173"/>
        <end position="200"/>
    </location>
</feature>